<gene>
    <name evidence="2" type="ORF">DFP72DRAFT_927245</name>
</gene>
<comment type="caution">
    <text evidence="2">The sequence shown here is derived from an EMBL/GenBank/DDBJ whole genome shotgun (WGS) entry which is preliminary data.</text>
</comment>
<dbReference type="GO" id="GO:0005524">
    <property type="term" value="F:ATP binding"/>
    <property type="evidence" value="ECO:0007669"/>
    <property type="project" value="InterPro"/>
</dbReference>
<dbReference type="EMBL" id="JACGCI010000112">
    <property type="protein sequence ID" value="KAF6744941.1"/>
    <property type="molecule type" value="Genomic_DNA"/>
</dbReference>
<feature type="domain" description="Protein kinase" evidence="1">
    <location>
        <begin position="1"/>
        <end position="207"/>
    </location>
</feature>
<evidence type="ECO:0000259" key="1">
    <source>
        <dbReference type="PROSITE" id="PS50011"/>
    </source>
</evidence>
<dbReference type="SUPFAM" id="SSF56112">
    <property type="entry name" value="Protein kinase-like (PK-like)"/>
    <property type="match status" value="1"/>
</dbReference>
<dbReference type="OrthoDB" id="5569250at2759"/>
<organism evidence="2 3">
    <name type="scientific">Ephemerocybe angulata</name>
    <dbReference type="NCBI Taxonomy" id="980116"/>
    <lineage>
        <taxon>Eukaryota</taxon>
        <taxon>Fungi</taxon>
        <taxon>Dikarya</taxon>
        <taxon>Basidiomycota</taxon>
        <taxon>Agaricomycotina</taxon>
        <taxon>Agaricomycetes</taxon>
        <taxon>Agaricomycetidae</taxon>
        <taxon>Agaricales</taxon>
        <taxon>Agaricineae</taxon>
        <taxon>Psathyrellaceae</taxon>
        <taxon>Ephemerocybe</taxon>
    </lineage>
</organism>
<name>A0A8H6HES0_9AGAR</name>
<dbReference type="InterPro" id="IPR040976">
    <property type="entry name" value="Pkinase_fungal"/>
</dbReference>
<evidence type="ECO:0000313" key="2">
    <source>
        <dbReference type="EMBL" id="KAF6744941.1"/>
    </source>
</evidence>
<dbReference type="Pfam" id="PF17667">
    <property type="entry name" value="Pkinase_fungal"/>
    <property type="match status" value="1"/>
</dbReference>
<feature type="non-terminal residue" evidence="2">
    <location>
        <position position="1"/>
    </location>
</feature>
<dbReference type="PROSITE" id="PS50011">
    <property type="entry name" value="PROTEIN_KINASE_DOM"/>
    <property type="match status" value="1"/>
</dbReference>
<dbReference type="PANTHER" id="PTHR38248">
    <property type="entry name" value="FUNK1 6"/>
    <property type="match status" value="1"/>
</dbReference>
<dbReference type="PANTHER" id="PTHR38248:SF2">
    <property type="entry name" value="FUNK1 11"/>
    <property type="match status" value="1"/>
</dbReference>
<accession>A0A8H6HES0</accession>
<keyword evidence="3" id="KW-1185">Reference proteome</keyword>
<dbReference type="GO" id="GO:0004672">
    <property type="term" value="F:protein kinase activity"/>
    <property type="evidence" value="ECO:0007669"/>
    <property type="project" value="InterPro"/>
</dbReference>
<dbReference type="InterPro" id="IPR000719">
    <property type="entry name" value="Prot_kinase_dom"/>
</dbReference>
<sequence length="250" mass="28362">MPRYEPIQALTKTGDEALLNGFLALLYGHAMLWSIGIEQRDISAGNLMFNPNDGKPQLCDFDLAHTDLIRPAGYSNTGTWAFMALELLSWLAMKGHVPRLYRHEIESFVAVLIWVAFRCRDGVLISNPPLGDWINASYSECRSAREKTYTVIRDNLELGPKQDRISPESKLGRIIQDALEEMDGVDATRRLHKRDLKRADPGSEEALKSQAKIEEIDGLEYIDTLFVWQLFKSPRGREVASLLQTYIRAP</sequence>
<dbReference type="Proteomes" id="UP000521943">
    <property type="component" value="Unassembled WGS sequence"/>
</dbReference>
<dbReference type="AlphaFoldDB" id="A0A8H6HES0"/>
<dbReference type="InterPro" id="IPR011009">
    <property type="entry name" value="Kinase-like_dom_sf"/>
</dbReference>
<dbReference type="Gene3D" id="1.10.510.10">
    <property type="entry name" value="Transferase(Phosphotransferase) domain 1"/>
    <property type="match status" value="1"/>
</dbReference>
<evidence type="ECO:0000313" key="3">
    <source>
        <dbReference type="Proteomes" id="UP000521943"/>
    </source>
</evidence>
<proteinExistence type="predicted"/>
<protein>
    <recommendedName>
        <fullName evidence="1">Protein kinase domain-containing protein</fullName>
    </recommendedName>
</protein>
<reference evidence="2 3" key="1">
    <citation type="submission" date="2020-07" db="EMBL/GenBank/DDBJ databases">
        <title>Comparative genomics of pyrophilous fungi reveals a link between fire events and developmental genes.</title>
        <authorList>
            <consortium name="DOE Joint Genome Institute"/>
            <person name="Steindorff A.S."/>
            <person name="Carver A."/>
            <person name="Calhoun S."/>
            <person name="Stillman K."/>
            <person name="Liu H."/>
            <person name="Lipzen A."/>
            <person name="Pangilinan J."/>
            <person name="Labutti K."/>
            <person name="Bruns T.D."/>
            <person name="Grigoriev I.V."/>
        </authorList>
    </citation>
    <scope>NUCLEOTIDE SEQUENCE [LARGE SCALE GENOMIC DNA]</scope>
    <source>
        <strain evidence="2 3">CBS 144469</strain>
    </source>
</reference>